<evidence type="ECO:0000256" key="2">
    <source>
        <dbReference type="ARBA" id="ARBA00009399"/>
    </source>
</evidence>
<evidence type="ECO:0000256" key="4">
    <source>
        <dbReference type="ARBA" id="ARBA00022989"/>
    </source>
</evidence>
<feature type="transmembrane region" description="Helical" evidence="6">
    <location>
        <begin position="38"/>
        <end position="59"/>
    </location>
</feature>
<dbReference type="Pfam" id="PF04138">
    <property type="entry name" value="GtrA_DPMS_TM"/>
    <property type="match status" value="1"/>
</dbReference>
<feature type="transmembrane region" description="Helical" evidence="6">
    <location>
        <begin position="71"/>
        <end position="93"/>
    </location>
</feature>
<reference evidence="8 9" key="1">
    <citation type="submission" date="2018-05" db="EMBL/GenBank/DDBJ databases">
        <title>Genomic Encyclopedia of Type Strains, Phase IV (KMG-IV): sequencing the most valuable type-strain genomes for metagenomic binning, comparative biology and taxonomic classification.</title>
        <authorList>
            <person name="Goeker M."/>
        </authorList>
    </citation>
    <scope>NUCLEOTIDE SEQUENCE [LARGE SCALE GENOMIC DNA]</scope>
    <source>
        <strain evidence="8 9">DSM 16791</strain>
    </source>
</reference>
<dbReference type="InterPro" id="IPR007267">
    <property type="entry name" value="GtrA_DPMS_TM"/>
</dbReference>
<dbReference type="InterPro" id="IPR051401">
    <property type="entry name" value="GtrA_CellWall_Glycosyl"/>
</dbReference>
<dbReference type="PANTHER" id="PTHR38459:SF1">
    <property type="entry name" value="PROPHAGE BACTOPRENOL-LINKED GLUCOSE TRANSLOCASE HOMOLOG"/>
    <property type="match status" value="1"/>
</dbReference>
<evidence type="ECO:0000256" key="1">
    <source>
        <dbReference type="ARBA" id="ARBA00004141"/>
    </source>
</evidence>
<dbReference type="AlphaFoldDB" id="A0A317PMC4"/>
<feature type="domain" description="GtrA/DPMS transmembrane" evidence="7">
    <location>
        <begin position="7"/>
        <end position="122"/>
    </location>
</feature>
<keyword evidence="9" id="KW-1185">Reference proteome</keyword>
<organism evidence="8 9">
    <name type="scientific">Hoeflea marina</name>
    <dbReference type="NCBI Taxonomy" id="274592"/>
    <lineage>
        <taxon>Bacteria</taxon>
        <taxon>Pseudomonadati</taxon>
        <taxon>Pseudomonadota</taxon>
        <taxon>Alphaproteobacteria</taxon>
        <taxon>Hyphomicrobiales</taxon>
        <taxon>Rhizobiaceae</taxon>
        <taxon>Hoeflea</taxon>
    </lineage>
</organism>
<keyword evidence="4 6" id="KW-1133">Transmembrane helix</keyword>
<gene>
    <name evidence="8" type="ORF">DFR52_103399</name>
</gene>
<evidence type="ECO:0000256" key="6">
    <source>
        <dbReference type="SAM" id="Phobius"/>
    </source>
</evidence>
<sequence length="125" mass="13235">MKKLLFFAMAGGVGFIADVAVLFLALRYTPLDPFTGRALGIASAMACTWMINRTFTFAASGRSLVSEGARYSGVGVTSALINFGAYSTALLSLPQLSPYIALTLGSAMGTIFAYLGYSHFVFGKH</sequence>
<comment type="caution">
    <text evidence="8">The sequence shown here is derived from an EMBL/GenBank/DDBJ whole genome shotgun (WGS) entry which is preliminary data.</text>
</comment>
<evidence type="ECO:0000256" key="5">
    <source>
        <dbReference type="ARBA" id="ARBA00023136"/>
    </source>
</evidence>
<comment type="subcellular location">
    <subcellularLocation>
        <location evidence="1">Membrane</location>
        <topology evidence="1">Multi-pass membrane protein</topology>
    </subcellularLocation>
</comment>
<evidence type="ECO:0000313" key="8">
    <source>
        <dbReference type="EMBL" id="PWW00197.1"/>
    </source>
</evidence>
<keyword evidence="5 6" id="KW-0472">Membrane</keyword>
<dbReference type="GO" id="GO:0005886">
    <property type="term" value="C:plasma membrane"/>
    <property type="evidence" value="ECO:0007669"/>
    <property type="project" value="TreeGrafter"/>
</dbReference>
<evidence type="ECO:0000256" key="3">
    <source>
        <dbReference type="ARBA" id="ARBA00022692"/>
    </source>
</evidence>
<dbReference type="OrthoDB" id="7360864at2"/>
<dbReference type="RefSeq" id="WP_110032440.1">
    <property type="nucleotide sequence ID" value="NZ_QGTR01000003.1"/>
</dbReference>
<feature type="transmembrane region" description="Helical" evidence="6">
    <location>
        <begin position="99"/>
        <end position="117"/>
    </location>
</feature>
<evidence type="ECO:0000313" key="9">
    <source>
        <dbReference type="Proteomes" id="UP000246352"/>
    </source>
</evidence>
<dbReference type="PANTHER" id="PTHR38459">
    <property type="entry name" value="PROPHAGE BACTOPRENOL-LINKED GLUCOSE TRANSLOCASE HOMOLOG"/>
    <property type="match status" value="1"/>
</dbReference>
<proteinExistence type="inferred from homology"/>
<comment type="similarity">
    <text evidence="2">Belongs to the GtrA family.</text>
</comment>
<dbReference type="GO" id="GO:0000271">
    <property type="term" value="P:polysaccharide biosynthetic process"/>
    <property type="evidence" value="ECO:0007669"/>
    <property type="project" value="InterPro"/>
</dbReference>
<accession>A0A317PMC4</accession>
<evidence type="ECO:0000259" key="7">
    <source>
        <dbReference type="Pfam" id="PF04138"/>
    </source>
</evidence>
<name>A0A317PMC4_9HYPH</name>
<protein>
    <submittedName>
        <fullName evidence="8">Putative flippase GtrA</fullName>
    </submittedName>
</protein>
<keyword evidence="3 6" id="KW-0812">Transmembrane</keyword>
<dbReference type="EMBL" id="QGTR01000003">
    <property type="protein sequence ID" value="PWW00197.1"/>
    <property type="molecule type" value="Genomic_DNA"/>
</dbReference>
<feature type="transmembrane region" description="Helical" evidence="6">
    <location>
        <begin position="5"/>
        <end position="26"/>
    </location>
</feature>
<dbReference type="Proteomes" id="UP000246352">
    <property type="component" value="Unassembled WGS sequence"/>
</dbReference>